<reference evidence="1 2" key="1">
    <citation type="journal article" date="2015" name="Nature">
        <title>rRNA introns, odd ribosomes, and small enigmatic genomes across a large radiation of phyla.</title>
        <authorList>
            <person name="Brown C.T."/>
            <person name="Hug L.A."/>
            <person name="Thomas B.C."/>
            <person name="Sharon I."/>
            <person name="Castelle C.J."/>
            <person name="Singh A."/>
            <person name="Wilkins M.J."/>
            <person name="Williams K.H."/>
            <person name="Banfield J.F."/>
        </authorList>
    </citation>
    <scope>NUCLEOTIDE SEQUENCE [LARGE SCALE GENOMIC DNA]</scope>
</reference>
<organism evidence="1 2">
    <name type="scientific">Candidatus Gottesmanbacteria bacterium GW2011_GWC2_39_8</name>
    <dbReference type="NCBI Taxonomy" id="1618450"/>
    <lineage>
        <taxon>Bacteria</taxon>
        <taxon>Candidatus Gottesmaniibacteriota</taxon>
    </lineage>
</organism>
<comment type="caution">
    <text evidence="1">The sequence shown here is derived from an EMBL/GenBank/DDBJ whole genome shotgun (WGS) entry which is preliminary data.</text>
</comment>
<proteinExistence type="predicted"/>
<protein>
    <submittedName>
        <fullName evidence="1">Uncharacterized protein</fullName>
    </submittedName>
</protein>
<gene>
    <name evidence="1" type="ORF">UT63_C0053G0014</name>
</gene>
<dbReference type="AlphaFoldDB" id="A0A0G0PVW0"/>
<evidence type="ECO:0000313" key="2">
    <source>
        <dbReference type="Proteomes" id="UP000034539"/>
    </source>
</evidence>
<sequence length="115" mass="13319">MQLSNKAITTVDTKRGFISAVDRYDYDFAMIQLGPNFSFPVHQKIFNLLALKDPQFAELDVKFLIDPTADPYKTPLPSWKIALNTTYQDPKTLPDIFAYAQIPKTNAYTVWEWRK</sequence>
<dbReference type="Proteomes" id="UP000034539">
    <property type="component" value="Unassembled WGS sequence"/>
</dbReference>
<evidence type="ECO:0000313" key="1">
    <source>
        <dbReference type="EMBL" id="KKR32063.1"/>
    </source>
</evidence>
<dbReference type="EMBL" id="LBXN01000053">
    <property type="protein sequence ID" value="KKR32063.1"/>
    <property type="molecule type" value="Genomic_DNA"/>
</dbReference>
<accession>A0A0G0PVW0</accession>
<name>A0A0G0PVW0_9BACT</name>